<accession>D3DYE0</accession>
<sequence>MTPNSILDRVDPLRQADLARRKIERSTSFTTECYVGLAGPLRDTALSEAFLIGWERIRSVAARSRSAPSEGRIVLTSRDFTVSDVAGRVGGS</sequence>
<dbReference type="AlphaFoldDB" id="D3DYE0"/>
<protein>
    <submittedName>
        <fullName evidence="1">Uncharacterized protein</fullName>
    </submittedName>
</protein>
<dbReference type="HOGENOM" id="CLU_2411061_0_0_4"/>
<evidence type="ECO:0000313" key="2">
    <source>
        <dbReference type="Proteomes" id="UP000002429"/>
    </source>
</evidence>
<name>D3DYE0_CUPMC</name>
<keyword evidence="2" id="KW-1185">Reference proteome</keyword>
<reference evidence="2" key="1">
    <citation type="journal article" date="2010" name="PLoS ONE">
        <title>The complete genome sequence of Cupriavidus metallidurans strain CH34, a master survivalist in harsh and anthropogenic environments.</title>
        <authorList>
            <person name="Janssen P.J."/>
            <person name="Van Houdt R."/>
            <person name="Moors H."/>
            <person name="Monsieurs P."/>
            <person name="Morin N."/>
            <person name="Michaux A."/>
            <person name="Benotmane M.A."/>
            <person name="Leys N."/>
            <person name="Vallaeys T."/>
            <person name="Lapidus A."/>
            <person name="Monchy S."/>
            <person name="Medigue C."/>
            <person name="Taghavi S."/>
            <person name="McCorkle S."/>
            <person name="Dunn J."/>
            <person name="van der Lelie D."/>
            <person name="Mergeay M."/>
        </authorList>
    </citation>
    <scope>NUCLEOTIDE SEQUENCE [LARGE SCALE GENOMIC DNA]</scope>
    <source>
        <strain evidence="2">ATCC 43123 / DSM 2839 / NBRC 102507 / CH34</strain>
    </source>
</reference>
<proteinExistence type="predicted"/>
<dbReference type="Proteomes" id="UP000002429">
    <property type="component" value="Plasmid megaplasmid"/>
</dbReference>
<dbReference type="EMBL" id="CP000353">
    <property type="protein sequence ID" value="ADC45310.1"/>
    <property type="molecule type" value="Genomic_DNA"/>
</dbReference>
<geneLocation type="plasmid" evidence="1 2">
    <name>megaplasmid</name>
</geneLocation>
<organism evidence="1 2">
    <name type="scientific">Cupriavidus metallidurans (strain ATCC 43123 / DSM 2839 / NBRC 102507 / CH34)</name>
    <name type="common">Ralstonia metallidurans</name>
    <dbReference type="NCBI Taxonomy" id="266264"/>
    <lineage>
        <taxon>Bacteria</taxon>
        <taxon>Pseudomonadati</taxon>
        <taxon>Pseudomonadota</taxon>
        <taxon>Betaproteobacteria</taxon>
        <taxon>Burkholderiales</taxon>
        <taxon>Burkholderiaceae</taxon>
        <taxon>Cupriavidus</taxon>
    </lineage>
</organism>
<dbReference type="KEGG" id="rme:Rmet_6731"/>
<evidence type="ECO:0000313" key="1">
    <source>
        <dbReference type="EMBL" id="ADC45310.1"/>
    </source>
</evidence>
<gene>
    <name evidence="1" type="ordered locus">Rmet_6731</name>
</gene>
<keyword evidence="1" id="KW-0614">Plasmid</keyword>